<feature type="compositionally biased region" description="Acidic residues" evidence="3">
    <location>
        <begin position="291"/>
        <end position="312"/>
    </location>
</feature>
<evidence type="ECO:0000256" key="2">
    <source>
        <dbReference type="ARBA" id="ARBA00022729"/>
    </source>
</evidence>
<dbReference type="EMBL" id="FMYK01000002">
    <property type="protein sequence ID" value="SDB98059.1"/>
    <property type="molecule type" value="Genomic_DNA"/>
</dbReference>
<feature type="compositionally biased region" description="Polar residues" evidence="3">
    <location>
        <begin position="313"/>
        <end position="329"/>
    </location>
</feature>
<evidence type="ECO:0000313" key="6">
    <source>
        <dbReference type="Proteomes" id="UP000242317"/>
    </source>
</evidence>
<feature type="region of interest" description="Disordered" evidence="3">
    <location>
        <begin position="127"/>
        <end position="147"/>
    </location>
</feature>
<sequence length="329" mass="36844">MSTPLLKYVLCSAVLYAPMVFAQDATDTAVEATSSADESATSTTPSDAQVDQPHKKPRSHTIETLKNIHKDQLKVDAKAAQPEAVKDPLQPLNRKIYHFNDTLDKHVVRPVAVQYKEKIPEDVRGGFSNFRNNMRDPWNSTNQMLQGKPKKSFKTLGKFVLNTVTSLGMADIAKRKNLTSENETFGNTLGVWGVPSGPYIVLPMFGPSTFRDGFGMLAVDTFARPQGYLYKDDKIFWSMVALEGIDSRAQFLELDSVVQGDQYAALRDVYLQRRNYDIAVRRGEDPTTDMFMEDSFDDDGTTIDDQDNETSTDDPQLQDDANQNPLPTQ</sequence>
<dbReference type="PANTHER" id="PTHR30035">
    <property type="entry name" value="LIPOPROTEIN VACJ-RELATED"/>
    <property type="match status" value="1"/>
</dbReference>
<dbReference type="InterPro" id="IPR007428">
    <property type="entry name" value="MlaA"/>
</dbReference>
<evidence type="ECO:0000256" key="4">
    <source>
        <dbReference type="SAM" id="SignalP"/>
    </source>
</evidence>
<dbReference type="OrthoDB" id="9785326at2"/>
<dbReference type="GO" id="GO:0120010">
    <property type="term" value="P:intermembrane phospholipid transfer"/>
    <property type="evidence" value="ECO:0007669"/>
    <property type="project" value="TreeGrafter"/>
</dbReference>
<feature type="chain" id="PRO_5017219466" evidence="4">
    <location>
        <begin position="23"/>
        <end position="329"/>
    </location>
</feature>
<keyword evidence="2 4" id="KW-0732">Signal</keyword>
<protein>
    <submittedName>
        <fullName evidence="5">Phospholipid-binding lipoprotein MlaA</fullName>
    </submittedName>
</protein>
<proteinExistence type="inferred from homology"/>
<organism evidence="5 6">
    <name type="scientific">Acinetobacter marinus</name>
    <dbReference type="NCBI Taxonomy" id="281375"/>
    <lineage>
        <taxon>Bacteria</taxon>
        <taxon>Pseudomonadati</taxon>
        <taxon>Pseudomonadota</taxon>
        <taxon>Gammaproteobacteria</taxon>
        <taxon>Moraxellales</taxon>
        <taxon>Moraxellaceae</taxon>
        <taxon>Acinetobacter</taxon>
    </lineage>
</organism>
<dbReference type="RefSeq" id="WP_092617333.1">
    <property type="nucleotide sequence ID" value="NZ_FMYK01000002.1"/>
</dbReference>
<keyword evidence="6" id="KW-1185">Reference proteome</keyword>
<feature type="region of interest" description="Disordered" evidence="3">
    <location>
        <begin position="32"/>
        <end position="59"/>
    </location>
</feature>
<evidence type="ECO:0000256" key="1">
    <source>
        <dbReference type="ARBA" id="ARBA00010634"/>
    </source>
</evidence>
<reference evidence="6" key="1">
    <citation type="submission" date="2016-09" db="EMBL/GenBank/DDBJ databases">
        <authorList>
            <person name="Varghese N."/>
            <person name="Submissions S."/>
        </authorList>
    </citation>
    <scope>NUCLEOTIDE SEQUENCE [LARGE SCALE GENOMIC DNA]</scope>
    <source>
        <strain evidence="6">ANC 3699</strain>
    </source>
</reference>
<name>A0A1G6HUT4_9GAMM</name>
<dbReference type="GO" id="GO:0016020">
    <property type="term" value="C:membrane"/>
    <property type="evidence" value="ECO:0007669"/>
    <property type="project" value="InterPro"/>
</dbReference>
<gene>
    <name evidence="5" type="ORF">SAMN05421749_102511</name>
</gene>
<comment type="similarity">
    <text evidence="1">Belongs to the MlaA family.</text>
</comment>
<dbReference type="Pfam" id="PF04333">
    <property type="entry name" value="MlaA"/>
    <property type="match status" value="1"/>
</dbReference>
<dbReference type="Proteomes" id="UP000242317">
    <property type="component" value="Unassembled WGS sequence"/>
</dbReference>
<dbReference type="AlphaFoldDB" id="A0A1G6HUT4"/>
<keyword evidence="5" id="KW-0449">Lipoprotein</keyword>
<feature type="compositionally biased region" description="Low complexity" evidence="3">
    <location>
        <begin position="32"/>
        <end position="48"/>
    </location>
</feature>
<dbReference type="PRINTS" id="PR01805">
    <property type="entry name" value="VACJLIPOPROT"/>
</dbReference>
<feature type="signal peptide" evidence="4">
    <location>
        <begin position="1"/>
        <end position="22"/>
    </location>
</feature>
<evidence type="ECO:0000313" key="5">
    <source>
        <dbReference type="EMBL" id="SDB98059.1"/>
    </source>
</evidence>
<feature type="region of interest" description="Disordered" evidence="3">
    <location>
        <begin position="287"/>
        <end position="329"/>
    </location>
</feature>
<evidence type="ECO:0000256" key="3">
    <source>
        <dbReference type="SAM" id="MobiDB-lite"/>
    </source>
</evidence>
<dbReference type="PANTHER" id="PTHR30035:SF3">
    <property type="entry name" value="INTERMEMBRANE PHOSPHOLIPID TRANSPORT SYSTEM LIPOPROTEIN MLAA"/>
    <property type="match status" value="1"/>
</dbReference>
<accession>A0A1G6HUT4</accession>